<gene>
    <name evidence="1" type="ORF">DI586_03860</name>
</gene>
<dbReference type="Proteomes" id="UP000249739">
    <property type="component" value="Unassembled WGS sequence"/>
</dbReference>
<evidence type="ECO:0000313" key="2">
    <source>
        <dbReference type="Proteomes" id="UP000249739"/>
    </source>
</evidence>
<evidence type="ECO:0008006" key="3">
    <source>
        <dbReference type="Google" id="ProtNLM"/>
    </source>
</evidence>
<dbReference type="GO" id="GO:0016788">
    <property type="term" value="F:hydrolase activity, acting on ester bonds"/>
    <property type="evidence" value="ECO:0007669"/>
    <property type="project" value="UniProtKB-ARBA"/>
</dbReference>
<name>A0A2W5FN33_9BACT</name>
<dbReference type="AlphaFoldDB" id="A0A2W5FN33"/>
<organism evidence="1 2">
    <name type="scientific">Micavibrio aeruginosavorus</name>
    <dbReference type="NCBI Taxonomy" id="349221"/>
    <lineage>
        <taxon>Bacteria</taxon>
        <taxon>Pseudomonadati</taxon>
        <taxon>Bdellovibrionota</taxon>
        <taxon>Bdellovibrionia</taxon>
        <taxon>Bdellovibrionales</taxon>
        <taxon>Pseudobdellovibrionaceae</taxon>
        <taxon>Micavibrio</taxon>
    </lineage>
</organism>
<proteinExistence type="predicted"/>
<sequence>MIGNSYIFTNDMPSMLAHLLNNARSGVYQYKIDKITKGGAHLSDHIKSGAVDKALGETSYSRIFFQEYSTAAFYADETSESVATMKKIKNKILTRGGLPIVVSTWPRKAGHEFYSRKSKPGFAAVTNPAAMANRLHRFYSGQSTKLKIDFLPLGEYWHYAMVNYPEIDLYQDDGSHPSLEGSYLYALLMYRKISGRLPMKDIWSPEGISRNEKNILIHIASRG</sequence>
<dbReference type="SUPFAM" id="SSF52266">
    <property type="entry name" value="SGNH hydrolase"/>
    <property type="match status" value="1"/>
</dbReference>
<accession>A0A2W5FN33</accession>
<reference evidence="1 2" key="1">
    <citation type="submission" date="2017-08" db="EMBL/GenBank/DDBJ databases">
        <title>Infants hospitalized years apart are colonized by the same room-sourced microbial strains.</title>
        <authorList>
            <person name="Brooks B."/>
            <person name="Olm M.R."/>
            <person name="Firek B.A."/>
            <person name="Baker R."/>
            <person name="Thomas B.C."/>
            <person name="Morowitz M.J."/>
            <person name="Banfield J.F."/>
        </authorList>
    </citation>
    <scope>NUCLEOTIDE SEQUENCE [LARGE SCALE GENOMIC DNA]</scope>
    <source>
        <strain evidence="1">S2_006_000_R2_64</strain>
    </source>
</reference>
<comment type="caution">
    <text evidence="1">The sequence shown here is derived from an EMBL/GenBank/DDBJ whole genome shotgun (WGS) entry which is preliminary data.</text>
</comment>
<protein>
    <recommendedName>
        <fullName evidence="3">SGNH/GDSL hydrolase family protein</fullName>
    </recommendedName>
</protein>
<dbReference type="InterPro" id="IPR036514">
    <property type="entry name" value="SGNH_hydro_sf"/>
</dbReference>
<dbReference type="EMBL" id="QFOT01000027">
    <property type="protein sequence ID" value="PZP56388.1"/>
    <property type="molecule type" value="Genomic_DNA"/>
</dbReference>
<evidence type="ECO:0000313" key="1">
    <source>
        <dbReference type="EMBL" id="PZP56388.1"/>
    </source>
</evidence>
<dbReference type="Gene3D" id="3.40.50.1110">
    <property type="entry name" value="SGNH hydrolase"/>
    <property type="match status" value="1"/>
</dbReference>